<dbReference type="GO" id="GO:0004315">
    <property type="term" value="F:3-oxoacyl-[acyl-carrier-protein] synthase activity"/>
    <property type="evidence" value="ECO:0007669"/>
    <property type="project" value="InterPro"/>
</dbReference>
<feature type="region of interest" description="N-terminal hotdog fold" evidence="7">
    <location>
        <begin position="1550"/>
        <end position="1682"/>
    </location>
</feature>
<dbReference type="Pfam" id="PF00109">
    <property type="entry name" value="ketoacyl-synt"/>
    <property type="match status" value="1"/>
</dbReference>
<dbReference type="InterPro" id="IPR049551">
    <property type="entry name" value="PKS_DH_C"/>
</dbReference>
<dbReference type="Pfam" id="PF00550">
    <property type="entry name" value="PP-binding"/>
    <property type="match status" value="2"/>
</dbReference>
<dbReference type="FunFam" id="3.40.47.10:FF:000019">
    <property type="entry name" value="Polyketide synthase type I"/>
    <property type="match status" value="1"/>
</dbReference>
<dbReference type="Gene3D" id="3.10.129.120">
    <property type="match status" value="1"/>
</dbReference>
<feature type="compositionally biased region" description="Basic and acidic residues" evidence="8">
    <location>
        <begin position="691"/>
        <end position="701"/>
    </location>
</feature>
<keyword evidence="4" id="KW-0808">Transferase</keyword>
<evidence type="ECO:0000256" key="2">
    <source>
        <dbReference type="ARBA" id="ARBA00022450"/>
    </source>
</evidence>
<dbReference type="InterPro" id="IPR014043">
    <property type="entry name" value="Acyl_transferase_dom"/>
</dbReference>
<reference evidence="12 13" key="1">
    <citation type="submission" date="2015-09" db="EMBL/GenBank/DDBJ databases">
        <title>Genome sequence, genome mining and natural product profiling of a biocontrol bacterium Streptomyces malaysiensis F913.</title>
        <authorList>
            <person name="Xu Y."/>
            <person name="Wei J."/>
            <person name="Xie J."/>
            <person name="Li T."/>
            <person name="Zhou Z."/>
        </authorList>
    </citation>
    <scope>NUCLEOTIDE SEQUENCE [LARGE SCALE GENOMIC DNA]</scope>
    <source>
        <strain evidence="12 13">F913</strain>
    </source>
</reference>
<dbReference type="InterPro" id="IPR014030">
    <property type="entry name" value="Ketoacyl_synth_N"/>
</dbReference>
<evidence type="ECO:0000256" key="4">
    <source>
        <dbReference type="ARBA" id="ARBA00022679"/>
    </source>
</evidence>
<dbReference type="InterPro" id="IPR016035">
    <property type="entry name" value="Acyl_Trfase/lysoPLipase"/>
</dbReference>
<keyword evidence="6" id="KW-0012">Acyltransferase</keyword>
<dbReference type="GO" id="GO:0005886">
    <property type="term" value="C:plasma membrane"/>
    <property type="evidence" value="ECO:0007669"/>
    <property type="project" value="TreeGrafter"/>
</dbReference>
<evidence type="ECO:0008006" key="14">
    <source>
        <dbReference type="Google" id="ProtNLM"/>
    </source>
</evidence>
<dbReference type="FunFam" id="3.40.366.10:FF:000002">
    <property type="entry name" value="Probable polyketide synthase 2"/>
    <property type="match status" value="1"/>
</dbReference>
<feature type="domain" description="Ketosynthase family 3 (KS3)" evidence="10">
    <location>
        <begin position="654"/>
        <end position="1078"/>
    </location>
</feature>
<dbReference type="Gene3D" id="3.40.50.720">
    <property type="entry name" value="NAD(P)-binding Rossmann-like Domain"/>
    <property type="match status" value="2"/>
</dbReference>
<keyword evidence="2" id="KW-0596">Phosphopantetheine</keyword>
<dbReference type="SMART" id="SM00823">
    <property type="entry name" value="PKS_PP"/>
    <property type="match status" value="2"/>
</dbReference>
<dbReference type="PROSITE" id="PS52004">
    <property type="entry name" value="KS3_2"/>
    <property type="match status" value="1"/>
</dbReference>
<keyword evidence="3" id="KW-0597">Phosphoprotein</keyword>
<feature type="domain" description="Carrier" evidence="9">
    <location>
        <begin position="2324"/>
        <end position="2408"/>
    </location>
</feature>
<dbReference type="PROSITE" id="PS50075">
    <property type="entry name" value="CARRIER"/>
    <property type="match status" value="2"/>
</dbReference>
<dbReference type="Gene3D" id="3.30.70.3290">
    <property type="match status" value="1"/>
</dbReference>
<feature type="active site" description="Proton acceptor; for dehydratase activity" evidence="7">
    <location>
        <position position="1582"/>
    </location>
</feature>
<dbReference type="InterPro" id="IPR006162">
    <property type="entry name" value="Ppantetheine_attach_site"/>
</dbReference>
<dbReference type="InterPro" id="IPR001227">
    <property type="entry name" value="Ac_transferase_dom_sf"/>
</dbReference>
<dbReference type="PANTHER" id="PTHR43775">
    <property type="entry name" value="FATTY ACID SYNTHASE"/>
    <property type="match status" value="1"/>
</dbReference>
<dbReference type="GO" id="GO:0005737">
    <property type="term" value="C:cytoplasm"/>
    <property type="evidence" value="ECO:0007669"/>
    <property type="project" value="TreeGrafter"/>
</dbReference>
<feature type="region of interest" description="C-terminal hotdog fold" evidence="7">
    <location>
        <begin position="1696"/>
        <end position="1844"/>
    </location>
</feature>
<evidence type="ECO:0000259" key="10">
    <source>
        <dbReference type="PROSITE" id="PS52004"/>
    </source>
</evidence>
<dbReference type="Proteomes" id="UP000236520">
    <property type="component" value="Unassembled WGS sequence"/>
</dbReference>
<dbReference type="SMART" id="SM00827">
    <property type="entry name" value="PKS_AT"/>
    <property type="match status" value="1"/>
</dbReference>
<dbReference type="InterPro" id="IPR049552">
    <property type="entry name" value="PKS_DH_N"/>
</dbReference>
<dbReference type="PROSITE" id="PS00012">
    <property type="entry name" value="PHOSPHOPANTETHEINE"/>
    <property type="match status" value="1"/>
</dbReference>
<dbReference type="InterPro" id="IPR016039">
    <property type="entry name" value="Thiolase-like"/>
</dbReference>
<dbReference type="PROSITE" id="PS00606">
    <property type="entry name" value="KS3_1"/>
    <property type="match status" value="1"/>
</dbReference>
<dbReference type="RefSeq" id="WP_250850782.1">
    <property type="nucleotide sequence ID" value="NZ_LJIW01000002.1"/>
</dbReference>
<dbReference type="Pfam" id="PF08659">
    <property type="entry name" value="KR"/>
    <property type="match status" value="2"/>
</dbReference>
<keyword evidence="5" id="KW-0045">Antibiotic biosynthesis</keyword>
<sequence length="2418" mass="256648">MSSFGISGTNAHAIIEQAPRHHPAPRRVTPKPARRQGEYYWWPRHERQPELVASPEPGCYRTRWQNIGRPAPTRARGRWLLLGDDTVTAARLRDRLERDGAHVLVVGRRDEEHPWPMDAVRDALADEAVDTVVCLTAGAGPSATAADEDGEAALSRVLRTSTAVLDLIRTLARLRPSAQLVLVTHGGRAGEGTPERAALWGLARVISSEHPELRCRRIDLTAGDDEALADELAASDASEDEIALHEGMRQAPRLVERRPGTEADTAGRGEPVVRRDGTYLITGGGGALGLHCARWLVDGGARQVFLTGRSHRPPPAAERAMAELSGNGVLVSYIPADVSRAADCDRVFDQLGSTGAPLHGVIHAAGVLDDSLLLHAGHDQLARVLSPKVAGGWNVHRAALRRDQPLDFLVFFSSQATMLGTVGQGAYAAANAYLDGLAEYGQAMGLPALSVAWGPWTGAGMAGRAPDSARTLWESSGIGMIDPAHGLALLERLIHDRAPSTVCVSVDWRRFAHHMGGRTPARLRGLARPEAVTRPTDEDVAAVLERELRQVLRLRPQTPVDADRPLMELGLDSALAVELRNRLTGELGIPLSTTVTFEHPTVADLTEHLRAGGDAEICERATPAAVPRPTARRAAPPAPEPTRVKEPAPVDGGEDAVAIVGMACRFPGGADNIASYWQLLREGRDAIVDVPPDRWRPEDLPGRNGEPPDGPLRRGGFLTEPVDAFDADFFGLSTHEAQRLDPQQRLLLETAWEALADAAVVPHQLVGRQGGVFLSLYYNDYAQLAAESGVSDAFSSLGNLNSLAAGRLSYALGLHGPSLVVDTACSSSLVALHMARQSLLRGECDIAFAGGASLMLTPGASVALGQMQAVAADGRCKTFDASADGFGRGEGVGVVVLRRLSDALVAGDVVHGVVRGSGVNQDGRSVGLTAPSGEAQWRLVSGVVEGAGLRAGDVGYVQAHGTGTRLGDPLELRALARALSVGRGEGGRLAVSSVKTCVGHLEAAAGVAGLIAAVLAVREGVIPPHRHLVRPNPLVAWDGLGVVVPSVAMPWVVTDGPRRAAVSSFGISGTNAHAIIEQSPRPHPAPEPAADADGPNVLLVSAKSPEGLRSLAARYASHLESTGDSLADIAYTSGVGRAHLPHRLAVLGETAEAVREALGSATRGTRHAQLITGEATGAPGRVAFLFTGQGSQYAGMGRELYERYDVAREAMDTCARILDGSLPRPLLPTLLDPAQGEVLDRTQYTQPALFTLQYALVRLWESWGVRPDIVIGHSVGEFAAAHTAGVLSLPEALGLLAERARLMQTLPEGGTMASVFADPDTVAEAMAHAEAGTVCVAADNGPSHTVISGRRPVVEETIQALRAQGVRCLSLKVSHAFHSALLDPILDELTEAARTVTHRTPRIPLISNLTGREIRTAAEMSGDYWSRHARGTVRYRQGAQHLADVDHLVEIGPAPTLLQLTRGCLPGASVKCWLPSLHPKHQAPRQLLMSAAALHTHGLPLDWEAVHRERRPSKVSLPGYPYERRRHWIPRPAPVAPANGHGAGESAGDDALVGTGGPSPLTDTTVFAVEHSTTAPALLAGHLVYDTVVVPGAVHIARALAAGVRILRTGPVAAERVEFTQAMSLREGDLRRTHTVVTPDPDHERAWSVRVASSDARGTTGREAEDWTLHARCRLRAADPAADFADPSQEIRNRCPEVVDDSSFYTRFAQHALTYGRDFRWIRRVRRAPGEALALIRPAEPADHLADYRCHPGLLDSLLQLLVFALPEAFGAAEPGQAMVPVAVERVVSYDVPGGELWAHAVAHHGPAGASDGRGDITLRRAGGAPVLRLEGVCLRPAPAATLLGGRDAGERSPAGAGRPAEPLLRTYHTGFRRLDQAEPSAAARRWLLVGGEPERAGRLADLLRSRGQDCRVEPALPMSLPHGSWDVVCLDAGVPGPEPGRGRHDTVRDVVDTVHRLTGSAEGHRLTLLTRQALAHRPEDAVRPEAAALWALGRVVANERPELGCRRFDIAADGDLDALVGELLLDRPDDEVVVRAGVAYATRIAVAPEPADPAAARLSPDGTYLVTGGFGAIGRLTAETLLARGAGRVALVGRSGPGHEGDGSTPLAGDKRVRAYACDVSDPDACRELLVKLRDEGPPLRGVVHAAGVLDDDGIERLTWQRFAAVLAPKADGAWNLHLATRDDPLEFFVCFSSLAALLGTVGQANYAAANGFLDGLAQLRRSQGLPGTSIAWGPWDVGMAARLSAPVRDHLRRIGLTAGGTGESLAAFEALLLGERAHSAVGRVDWDAATAALRLPRARDLTAGPRQESTEWSTIPATERRPFIRHLLGEHLAELMGSSATDAVRPAPAGGNEDDDTALADLGIDSLLGMELRGRLSDSLGVPLPVTLIYDHPTVGRLSAYLCGLPARSSNEGTNQ</sequence>
<dbReference type="SUPFAM" id="SSF51735">
    <property type="entry name" value="NAD(P)-binding Rossmann-fold domains"/>
    <property type="match status" value="4"/>
</dbReference>
<dbReference type="EMBL" id="LJIW01000002">
    <property type="protein sequence ID" value="PNG90022.1"/>
    <property type="molecule type" value="Genomic_DNA"/>
</dbReference>
<dbReference type="SMART" id="SM00826">
    <property type="entry name" value="PKS_DH"/>
    <property type="match status" value="1"/>
</dbReference>
<accession>A0A2J7YPR7</accession>
<dbReference type="SMART" id="SM00822">
    <property type="entry name" value="PKS_KR"/>
    <property type="match status" value="2"/>
</dbReference>
<dbReference type="SUPFAM" id="SSF52151">
    <property type="entry name" value="FabD/lysophospholipase-like"/>
    <property type="match status" value="1"/>
</dbReference>
<dbReference type="GO" id="GO:0004312">
    <property type="term" value="F:fatty acid synthase activity"/>
    <property type="evidence" value="ECO:0007669"/>
    <property type="project" value="TreeGrafter"/>
</dbReference>
<proteinExistence type="predicted"/>
<dbReference type="InterPro" id="IPR036736">
    <property type="entry name" value="ACP-like_sf"/>
</dbReference>
<evidence type="ECO:0000313" key="12">
    <source>
        <dbReference type="EMBL" id="PNG90022.1"/>
    </source>
</evidence>
<dbReference type="GO" id="GO:0033068">
    <property type="term" value="P:macrolide biosynthetic process"/>
    <property type="evidence" value="ECO:0007669"/>
    <property type="project" value="UniProtKB-ARBA"/>
</dbReference>
<comment type="pathway">
    <text evidence="1">Antibiotic biosynthesis.</text>
</comment>
<dbReference type="SUPFAM" id="SSF55048">
    <property type="entry name" value="Probable ACP-binding domain of malonyl-CoA ACP transacylase"/>
    <property type="match status" value="1"/>
</dbReference>
<evidence type="ECO:0000259" key="11">
    <source>
        <dbReference type="PROSITE" id="PS52019"/>
    </source>
</evidence>
<dbReference type="CDD" id="cd08955">
    <property type="entry name" value="KR_2_FAS_SDR_x"/>
    <property type="match status" value="2"/>
</dbReference>
<organism evidence="12 13">
    <name type="scientific">Streptomyces malaysiensis</name>
    <dbReference type="NCBI Taxonomy" id="92644"/>
    <lineage>
        <taxon>Bacteria</taxon>
        <taxon>Bacillati</taxon>
        <taxon>Actinomycetota</taxon>
        <taxon>Actinomycetes</taxon>
        <taxon>Kitasatosporales</taxon>
        <taxon>Streptomycetaceae</taxon>
        <taxon>Streptomyces</taxon>
        <taxon>Streptomyces violaceusniger group</taxon>
    </lineage>
</organism>
<dbReference type="Gene3D" id="3.40.366.10">
    <property type="entry name" value="Malonyl-Coenzyme A Acyl Carrier Protein, domain 2"/>
    <property type="match status" value="1"/>
</dbReference>
<dbReference type="InterPro" id="IPR020806">
    <property type="entry name" value="PKS_PP-bd"/>
</dbReference>
<dbReference type="Gene3D" id="1.10.1200.10">
    <property type="entry name" value="ACP-like"/>
    <property type="match status" value="2"/>
</dbReference>
<dbReference type="Gene3D" id="3.10.129.10">
    <property type="entry name" value="Hotdog Thioesterase"/>
    <property type="match status" value="1"/>
</dbReference>
<dbReference type="InterPro" id="IPR020841">
    <property type="entry name" value="PKS_Beta-ketoAc_synthase_dom"/>
</dbReference>
<evidence type="ECO:0000256" key="7">
    <source>
        <dbReference type="PROSITE-ProRule" id="PRU01363"/>
    </source>
</evidence>
<evidence type="ECO:0000313" key="13">
    <source>
        <dbReference type="Proteomes" id="UP000236520"/>
    </source>
</evidence>
<feature type="active site" description="Proton donor; for dehydratase activity" evidence="7">
    <location>
        <position position="1756"/>
    </location>
</feature>
<dbReference type="SUPFAM" id="SSF47336">
    <property type="entry name" value="ACP-like"/>
    <property type="match status" value="2"/>
</dbReference>
<feature type="region of interest" description="Disordered" evidence="8">
    <location>
        <begin position="621"/>
        <end position="650"/>
    </location>
</feature>
<dbReference type="CDD" id="cd00833">
    <property type="entry name" value="PKS"/>
    <property type="match status" value="1"/>
</dbReference>
<feature type="domain" description="PKS/mFAS DH" evidence="11">
    <location>
        <begin position="1550"/>
        <end position="1844"/>
    </location>
</feature>
<feature type="compositionally biased region" description="Low complexity" evidence="8">
    <location>
        <begin position="621"/>
        <end position="635"/>
    </location>
</feature>
<name>A0A2J7YPR7_STRMQ</name>
<dbReference type="InterPro" id="IPR016036">
    <property type="entry name" value="Malonyl_transacylase_ACP-bd"/>
</dbReference>
<dbReference type="InterPro" id="IPR009081">
    <property type="entry name" value="PP-bd_ACP"/>
</dbReference>
<dbReference type="InterPro" id="IPR014031">
    <property type="entry name" value="Ketoacyl_synth_C"/>
</dbReference>
<dbReference type="GO" id="GO:0006633">
    <property type="term" value="P:fatty acid biosynthetic process"/>
    <property type="evidence" value="ECO:0007669"/>
    <property type="project" value="InterPro"/>
</dbReference>
<dbReference type="InterPro" id="IPR020807">
    <property type="entry name" value="PKS_DH"/>
</dbReference>
<dbReference type="InterPro" id="IPR018201">
    <property type="entry name" value="Ketoacyl_synth_AS"/>
</dbReference>
<dbReference type="SMART" id="SM01294">
    <property type="entry name" value="PKS_PP_betabranch"/>
    <property type="match status" value="2"/>
</dbReference>
<evidence type="ECO:0000256" key="1">
    <source>
        <dbReference type="ARBA" id="ARBA00004792"/>
    </source>
</evidence>
<dbReference type="Pfam" id="PF00698">
    <property type="entry name" value="Acyl_transf_1"/>
    <property type="match status" value="1"/>
</dbReference>
<dbReference type="Pfam" id="PF14765">
    <property type="entry name" value="PS-DH"/>
    <property type="match status" value="1"/>
</dbReference>
<dbReference type="GO" id="GO:0071770">
    <property type="term" value="P:DIM/DIP cell wall layer assembly"/>
    <property type="evidence" value="ECO:0007669"/>
    <property type="project" value="TreeGrafter"/>
</dbReference>
<protein>
    <recommendedName>
        <fullName evidence="14">Type I polyketide synthase</fullName>
    </recommendedName>
</protein>
<dbReference type="Pfam" id="PF22621">
    <property type="entry name" value="CurL-like_PKS_C"/>
    <property type="match status" value="1"/>
</dbReference>
<feature type="region of interest" description="Disordered" evidence="8">
    <location>
        <begin position="691"/>
        <end position="711"/>
    </location>
</feature>
<dbReference type="GO" id="GO:0031177">
    <property type="term" value="F:phosphopantetheine binding"/>
    <property type="evidence" value="ECO:0007669"/>
    <property type="project" value="InterPro"/>
</dbReference>
<dbReference type="Pfam" id="PF21089">
    <property type="entry name" value="PKS_DH_N"/>
    <property type="match status" value="1"/>
</dbReference>
<dbReference type="PROSITE" id="PS52019">
    <property type="entry name" value="PKS_MFAS_DH"/>
    <property type="match status" value="1"/>
</dbReference>
<comment type="caution">
    <text evidence="12">The sequence shown here is derived from an EMBL/GenBank/DDBJ whole genome shotgun (WGS) entry which is preliminary data.</text>
</comment>
<dbReference type="SMART" id="SM00825">
    <property type="entry name" value="PKS_KS"/>
    <property type="match status" value="1"/>
</dbReference>
<evidence type="ECO:0000256" key="3">
    <source>
        <dbReference type="ARBA" id="ARBA00022553"/>
    </source>
</evidence>
<dbReference type="Pfam" id="PF02801">
    <property type="entry name" value="Ketoacyl-synt_C"/>
    <property type="match status" value="1"/>
</dbReference>
<dbReference type="InterPro" id="IPR057326">
    <property type="entry name" value="KR_dom"/>
</dbReference>
<dbReference type="Gene3D" id="3.40.47.10">
    <property type="match status" value="1"/>
</dbReference>
<dbReference type="PANTHER" id="PTHR43775:SF37">
    <property type="entry name" value="SI:DKEY-61P9.11"/>
    <property type="match status" value="1"/>
</dbReference>
<evidence type="ECO:0000256" key="6">
    <source>
        <dbReference type="ARBA" id="ARBA00023315"/>
    </source>
</evidence>
<dbReference type="InterPro" id="IPR049900">
    <property type="entry name" value="PKS_mFAS_DH"/>
</dbReference>
<feature type="domain" description="Carrier" evidence="9">
    <location>
        <begin position="538"/>
        <end position="613"/>
    </location>
</feature>
<dbReference type="SUPFAM" id="SSF53901">
    <property type="entry name" value="Thiolase-like"/>
    <property type="match status" value="1"/>
</dbReference>
<dbReference type="InterPro" id="IPR036291">
    <property type="entry name" value="NAD(P)-bd_dom_sf"/>
</dbReference>
<evidence type="ECO:0000259" key="9">
    <source>
        <dbReference type="PROSITE" id="PS50075"/>
    </source>
</evidence>
<dbReference type="InterPro" id="IPR050091">
    <property type="entry name" value="PKS_NRPS_Biosynth_Enz"/>
</dbReference>
<evidence type="ECO:0000256" key="5">
    <source>
        <dbReference type="ARBA" id="ARBA00023194"/>
    </source>
</evidence>
<gene>
    <name evidence="12" type="ORF">SMF913_25487</name>
</gene>
<evidence type="ECO:0000256" key="8">
    <source>
        <dbReference type="SAM" id="MobiDB-lite"/>
    </source>
</evidence>
<dbReference type="InterPro" id="IPR013968">
    <property type="entry name" value="PKS_KR"/>
</dbReference>
<keyword evidence="13" id="KW-1185">Reference proteome</keyword>